<protein>
    <recommendedName>
        <fullName evidence="8">Arginine N-methyltransferase 2</fullName>
        <ecNumber evidence="8">2.1.1.-</ecNumber>
    </recommendedName>
</protein>
<evidence type="ECO:0000256" key="8">
    <source>
        <dbReference type="PIRNR" id="PIRNR038148"/>
    </source>
</evidence>
<comment type="similarity">
    <text evidence="8">Belongs to the class I-like SAM-binding methyltransferase superfamily. RMT2 methyltransferase family.</text>
</comment>
<sequence>MCRAIDLSSRNNQNISNMADDQPMEIDTDTTEQEILLAATNHDLDSLRRLLRTPTGSANVVDSDTGMTPLHAAIAACEPDDETAQDKKDMDVDEAATLNTTALEEEEALKTVKLLLENGAIWNDLDDNNETPGCLAHRLGLKKCYEAMVEAGVRAELLLSRLDGFEMLAEYEDDSEEEELDAEGFEIIENENGDSLQASMVEVEEPVPELVGPDGTVPGADSAPDLVQIDENGQETKVDVNSEDYLASDLTFKGDRLLDADKNGVMMSWETEIMQKTVNRLCPKSGLRVLNVGHGMGIIDGIFQSKHVSAHHIIEAHPDVLARMRKDGWYEKPGVTVHEGRWQDVVPKLVEQNVIFDGIYFDTFAEEYKALKEFFSEYVIGLMDPEGRFGFFNGLGADRQVCYDVYTRVVEMDLFDAGMDTEFEDIHIPDLDEQGEWEGVRRRYWALDNYRMPTCKFVG</sequence>
<dbReference type="InterPro" id="IPR051038">
    <property type="entry name" value="RMT2/GAMT_Mtase"/>
</dbReference>
<comment type="subcellular location">
    <subcellularLocation>
        <location evidence="8">Cytoplasm</location>
    </subcellularLocation>
    <subcellularLocation>
        <location evidence="8">Nucleus</location>
    </subcellularLocation>
</comment>
<dbReference type="SUPFAM" id="SSF53335">
    <property type="entry name" value="S-adenosyl-L-methionine-dependent methyltransferases"/>
    <property type="match status" value="1"/>
</dbReference>
<evidence type="ECO:0000259" key="10">
    <source>
        <dbReference type="PROSITE" id="PS51559"/>
    </source>
</evidence>
<evidence type="ECO:0000256" key="3">
    <source>
        <dbReference type="ARBA" id="ARBA00022490"/>
    </source>
</evidence>
<evidence type="ECO:0000313" key="12">
    <source>
        <dbReference type="Proteomes" id="UP000304951"/>
    </source>
</evidence>
<feature type="region of interest" description="Disordered" evidence="9">
    <location>
        <begin position="1"/>
        <end position="21"/>
    </location>
</feature>
<dbReference type="InterPro" id="IPR026480">
    <property type="entry name" value="RMT2_dom"/>
</dbReference>
<dbReference type="Proteomes" id="UP000304951">
    <property type="component" value="Unassembled WGS sequence"/>
</dbReference>
<comment type="function">
    <text evidence="1 8">S-adenosyl-L-methionine-dependent protein-arginine N-methyltransferase that methylates the delta-nitrogen atom of arginine residues to form N5-methylarginine (type IV) in target proteins. Monomethylates ribosomal protein L12.</text>
</comment>
<dbReference type="GO" id="GO:0019702">
    <property type="term" value="F:protein arginine N5-methyltransferase activity"/>
    <property type="evidence" value="ECO:0007669"/>
    <property type="project" value="TreeGrafter"/>
</dbReference>
<keyword evidence="7 8" id="KW-0539">Nucleus</keyword>
<dbReference type="Gene3D" id="1.25.40.20">
    <property type="entry name" value="Ankyrin repeat-containing domain"/>
    <property type="match status" value="1"/>
</dbReference>
<evidence type="ECO:0000313" key="11">
    <source>
        <dbReference type="EMBL" id="THV64290.1"/>
    </source>
</evidence>
<keyword evidence="4 8" id="KW-0489">Methyltransferase</keyword>
<feature type="compositionally biased region" description="Polar residues" evidence="9">
    <location>
        <begin position="8"/>
        <end position="19"/>
    </location>
</feature>
<evidence type="ECO:0000256" key="9">
    <source>
        <dbReference type="SAM" id="MobiDB-lite"/>
    </source>
</evidence>
<keyword evidence="6" id="KW-0949">S-adenosyl-L-methionine</keyword>
<evidence type="ECO:0000256" key="2">
    <source>
        <dbReference type="ARBA" id="ARBA00011245"/>
    </source>
</evidence>
<gene>
    <name evidence="11" type="ORF">D6D28_10020</name>
</gene>
<dbReference type="PANTHER" id="PTHR32379">
    <property type="entry name" value="GUANIDINOACETATE N-METHYLTRANSFERASE"/>
    <property type="match status" value="1"/>
</dbReference>
<evidence type="ECO:0000256" key="6">
    <source>
        <dbReference type="ARBA" id="ARBA00022691"/>
    </source>
</evidence>
<dbReference type="EC" id="2.1.1.-" evidence="8"/>
<dbReference type="InterPro" id="IPR036770">
    <property type="entry name" value="Ankyrin_rpt-contain_sf"/>
</dbReference>
<dbReference type="GO" id="GO:0005634">
    <property type="term" value="C:nucleus"/>
    <property type="evidence" value="ECO:0007669"/>
    <property type="project" value="UniProtKB-SubCell"/>
</dbReference>
<reference evidence="11 12" key="1">
    <citation type="submission" date="2018-10" db="EMBL/GenBank/DDBJ databases">
        <title>Fifty Aureobasidium pullulans genomes reveal a recombining polyextremotolerant generalist.</title>
        <authorList>
            <person name="Gostincar C."/>
            <person name="Turk M."/>
            <person name="Zajc J."/>
            <person name="Gunde-Cimerman N."/>
        </authorList>
    </citation>
    <scope>NUCLEOTIDE SEQUENCE [LARGE SCALE GENOMIC DNA]</scope>
    <source>
        <strain evidence="11 12">EXF-11900</strain>
    </source>
</reference>
<dbReference type="AlphaFoldDB" id="A0A4S8S044"/>
<accession>A0A4S8S044</accession>
<comment type="subunit">
    <text evidence="2 8">Monomer.</text>
</comment>
<evidence type="ECO:0000256" key="5">
    <source>
        <dbReference type="ARBA" id="ARBA00022679"/>
    </source>
</evidence>
<dbReference type="PIRSF" id="PIRSF038148">
    <property type="entry name" value="Arginine_N-mtfrase-2"/>
    <property type="match status" value="1"/>
</dbReference>
<proteinExistence type="inferred from homology"/>
<keyword evidence="5 8" id="KW-0808">Transferase</keyword>
<organism evidence="11 12">
    <name type="scientific">Aureobasidium pullulans</name>
    <name type="common">Black yeast</name>
    <name type="synonym">Pullularia pullulans</name>
    <dbReference type="NCBI Taxonomy" id="5580"/>
    <lineage>
        <taxon>Eukaryota</taxon>
        <taxon>Fungi</taxon>
        <taxon>Dikarya</taxon>
        <taxon>Ascomycota</taxon>
        <taxon>Pezizomycotina</taxon>
        <taxon>Dothideomycetes</taxon>
        <taxon>Dothideomycetidae</taxon>
        <taxon>Dothideales</taxon>
        <taxon>Saccotheciaceae</taxon>
        <taxon>Aureobasidium</taxon>
    </lineage>
</organism>
<name>A0A4S8S044_AURPU</name>
<dbReference type="GO" id="GO:0005737">
    <property type="term" value="C:cytoplasm"/>
    <property type="evidence" value="ECO:0007669"/>
    <property type="project" value="UniProtKB-SubCell"/>
</dbReference>
<dbReference type="InterPro" id="IPR017408">
    <property type="entry name" value="Arginine_N-MeTrfase_2"/>
</dbReference>
<evidence type="ECO:0000256" key="4">
    <source>
        <dbReference type="ARBA" id="ARBA00022603"/>
    </source>
</evidence>
<evidence type="ECO:0000256" key="1">
    <source>
        <dbReference type="ARBA" id="ARBA00002207"/>
    </source>
</evidence>
<keyword evidence="3 8" id="KW-0963">Cytoplasm</keyword>
<comment type="caution">
    <text evidence="11">The sequence shown here is derived from an EMBL/GenBank/DDBJ whole genome shotgun (WGS) entry which is preliminary data.</text>
</comment>
<dbReference type="GO" id="GO:0032259">
    <property type="term" value="P:methylation"/>
    <property type="evidence" value="ECO:0007669"/>
    <property type="project" value="UniProtKB-KW"/>
</dbReference>
<dbReference type="SUPFAM" id="SSF48403">
    <property type="entry name" value="Ankyrin repeat"/>
    <property type="match status" value="1"/>
</dbReference>
<dbReference type="PANTHER" id="PTHR32379:SF1">
    <property type="entry name" value="GUANIDINOACETATE N-METHYLTRANSFERASE"/>
    <property type="match status" value="1"/>
</dbReference>
<dbReference type="FunFam" id="3.40.50.150:FF:000135">
    <property type="entry name" value="Arginine N-methyltransferase 2"/>
    <property type="match status" value="1"/>
</dbReference>
<dbReference type="EMBL" id="QZAF01000888">
    <property type="protein sequence ID" value="THV64290.1"/>
    <property type="molecule type" value="Genomic_DNA"/>
</dbReference>
<feature type="domain" description="RMT2" evidence="10">
    <location>
        <begin position="236"/>
        <end position="459"/>
    </location>
</feature>
<dbReference type="InterPro" id="IPR029063">
    <property type="entry name" value="SAM-dependent_MTases_sf"/>
</dbReference>
<dbReference type="PROSITE" id="PS51559">
    <property type="entry name" value="SAM_RMT2"/>
    <property type="match status" value="1"/>
</dbReference>
<evidence type="ECO:0000256" key="7">
    <source>
        <dbReference type="ARBA" id="ARBA00023242"/>
    </source>
</evidence>
<dbReference type="Gene3D" id="3.40.50.150">
    <property type="entry name" value="Vaccinia Virus protein VP39"/>
    <property type="match status" value="1"/>
</dbReference>